<dbReference type="InterPro" id="IPR016187">
    <property type="entry name" value="CTDL_fold"/>
</dbReference>
<dbReference type="InterPro" id="IPR001304">
    <property type="entry name" value="C-type_lectin-like"/>
</dbReference>
<organism evidence="3 4">
    <name type="scientific">Drosophila albomicans</name>
    <name type="common">Fruit fly</name>
    <dbReference type="NCBI Taxonomy" id="7291"/>
    <lineage>
        <taxon>Eukaryota</taxon>
        <taxon>Metazoa</taxon>
        <taxon>Ecdysozoa</taxon>
        <taxon>Arthropoda</taxon>
        <taxon>Hexapoda</taxon>
        <taxon>Insecta</taxon>
        <taxon>Pterygota</taxon>
        <taxon>Neoptera</taxon>
        <taxon>Endopterygota</taxon>
        <taxon>Diptera</taxon>
        <taxon>Brachycera</taxon>
        <taxon>Muscomorpha</taxon>
        <taxon>Ephydroidea</taxon>
        <taxon>Drosophilidae</taxon>
        <taxon>Drosophila</taxon>
    </lineage>
</organism>
<dbReference type="SMART" id="SM00034">
    <property type="entry name" value="CLECT"/>
    <property type="match status" value="1"/>
</dbReference>
<sequence>MKNNLFSILIALLAVQKSNANCEESRELESTCGKYCFKVVKPFLDHMKMCQSRADDIEDKRQSNTLENLTDSINELRKTVNEEFKSINREMSSRHVETIPEKLLLLEKKSQAPTEQLFQKIGAKYYYIENSKKLNWFTAWHECLKMDAHLVSLQSEDERNAIISQLTASTYWIDVNDMETEGEYISLKTGEQAPFLKWHSGEPNNMQDEDCVLLIRTQTSYYLMIDGRCVSECNFICERE</sequence>
<name>A0A6P8XHS9_DROAB</name>
<keyword evidence="3" id="KW-1185">Reference proteome</keyword>
<evidence type="ECO:0000313" key="4">
    <source>
        <dbReference type="RefSeq" id="XP_034098512.2"/>
    </source>
</evidence>
<dbReference type="InterPro" id="IPR050111">
    <property type="entry name" value="C-type_lectin/snaclec_domain"/>
</dbReference>
<dbReference type="OrthoDB" id="6430060at2759"/>
<dbReference type="Gene3D" id="3.10.100.10">
    <property type="entry name" value="Mannose-Binding Protein A, subunit A"/>
    <property type="match status" value="1"/>
</dbReference>
<evidence type="ECO:0000259" key="2">
    <source>
        <dbReference type="PROSITE" id="PS50041"/>
    </source>
</evidence>
<evidence type="ECO:0000256" key="1">
    <source>
        <dbReference type="SAM" id="SignalP"/>
    </source>
</evidence>
<dbReference type="AlphaFoldDB" id="A0A6P8XHS9"/>
<dbReference type="Proteomes" id="UP000515160">
    <property type="component" value="Chromosome 2L"/>
</dbReference>
<reference evidence="4" key="1">
    <citation type="submission" date="2025-08" db="UniProtKB">
        <authorList>
            <consortium name="RefSeq"/>
        </authorList>
    </citation>
    <scope>IDENTIFICATION</scope>
    <source>
        <strain evidence="4">15112-1751.03</strain>
        <tissue evidence="4">Whole Adult</tissue>
    </source>
</reference>
<dbReference type="InterPro" id="IPR016186">
    <property type="entry name" value="C-type_lectin-like/link_sf"/>
</dbReference>
<keyword evidence="1" id="KW-0732">Signal</keyword>
<feature type="chain" id="PRO_5038969554" evidence="1">
    <location>
        <begin position="21"/>
        <end position="240"/>
    </location>
</feature>
<accession>A0A6P8XHS9</accession>
<dbReference type="CDD" id="cd00037">
    <property type="entry name" value="CLECT"/>
    <property type="match status" value="1"/>
</dbReference>
<dbReference type="GeneID" id="117564021"/>
<protein>
    <submittedName>
        <fullName evidence="4">Accessory gland protein Acp29AB-like</fullName>
    </submittedName>
</protein>
<dbReference type="SUPFAM" id="SSF56436">
    <property type="entry name" value="C-type lectin-like"/>
    <property type="match status" value="1"/>
</dbReference>
<feature type="signal peptide" evidence="1">
    <location>
        <begin position="1"/>
        <end position="20"/>
    </location>
</feature>
<gene>
    <name evidence="4" type="primary">LOC117564021</name>
</gene>
<dbReference type="RefSeq" id="XP_034098512.2">
    <property type="nucleotide sequence ID" value="XM_034242621.2"/>
</dbReference>
<dbReference type="Pfam" id="PF00059">
    <property type="entry name" value="Lectin_C"/>
    <property type="match status" value="1"/>
</dbReference>
<dbReference type="PROSITE" id="PS50041">
    <property type="entry name" value="C_TYPE_LECTIN_2"/>
    <property type="match status" value="1"/>
</dbReference>
<dbReference type="PANTHER" id="PTHR22803">
    <property type="entry name" value="MANNOSE, PHOSPHOLIPASE, LECTIN RECEPTOR RELATED"/>
    <property type="match status" value="1"/>
</dbReference>
<evidence type="ECO:0000313" key="3">
    <source>
        <dbReference type="Proteomes" id="UP000515160"/>
    </source>
</evidence>
<proteinExistence type="predicted"/>
<feature type="domain" description="C-type lectin" evidence="2">
    <location>
        <begin position="121"/>
        <end position="238"/>
    </location>
</feature>